<feature type="compositionally biased region" description="Basic and acidic residues" evidence="1">
    <location>
        <begin position="143"/>
        <end position="155"/>
    </location>
</feature>
<feature type="region of interest" description="Disordered" evidence="1">
    <location>
        <begin position="305"/>
        <end position="394"/>
    </location>
</feature>
<dbReference type="PANTHER" id="PTHR15410:SF2">
    <property type="entry name" value="HIRA-INTERACTING PROTEIN 3"/>
    <property type="match status" value="1"/>
</dbReference>
<gene>
    <name evidence="2" type="ORF">B0T26DRAFT_741643</name>
</gene>
<dbReference type="AlphaFoldDB" id="A0AA40AB16"/>
<feature type="compositionally biased region" description="Basic and acidic residues" evidence="1">
    <location>
        <begin position="185"/>
        <end position="202"/>
    </location>
</feature>
<reference evidence="2" key="1">
    <citation type="submission" date="2023-06" db="EMBL/GenBank/DDBJ databases">
        <title>Genome-scale phylogeny and comparative genomics of the fungal order Sordariales.</title>
        <authorList>
            <consortium name="Lawrence Berkeley National Laboratory"/>
            <person name="Hensen N."/>
            <person name="Bonometti L."/>
            <person name="Westerberg I."/>
            <person name="Brannstrom I.O."/>
            <person name="Guillou S."/>
            <person name="Cros-Aarteil S."/>
            <person name="Calhoun S."/>
            <person name="Haridas S."/>
            <person name="Kuo A."/>
            <person name="Mondo S."/>
            <person name="Pangilinan J."/>
            <person name="Riley R."/>
            <person name="LaButti K."/>
            <person name="Andreopoulos B."/>
            <person name="Lipzen A."/>
            <person name="Chen C."/>
            <person name="Yanf M."/>
            <person name="Daum C."/>
            <person name="Ng V."/>
            <person name="Clum A."/>
            <person name="Steindorff A."/>
            <person name="Ohm R."/>
            <person name="Martin F."/>
            <person name="Silar P."/>
            <person name="Natvig D."/>
            <person name="Lalanne C."/>
            <person name="Gautier V."/>
            <person name="Ament-velasquez S.L."/>
            <person name="Kruys A."/>
            <person name="Hutchinson M.I."/>
            <person name="Powell A.J."/>
            <person name="Barry K."/>
            <person name="Miller A.N."/>
            <person name="Grigoriev I.V."/>
            <person name="Debuchy R."/>
            <person name="Gladieux P."/>
            <person name="Thoren M.H."/>
            <person name="Johannesson H."/>
        </authorList>
    </citation>
    <scope>NUCLEOTIDE SEQUENCE</scope>
    <source>
        <strain evidence="2">SMH2392-1A</strain>
    </source>
</reference>
<comment type="caution">
    <text evidence="2">The sequence shown here is derived from an EMBL/GenBank/DDBJ whole genome shotgun (WGS) entry which is preliminary data.</text>
</comment>
<dbReference type="InterPro" id="IPR037647">
    <property type="entry name" value="HIRIP3"/>
</dbReference>
<dbReference type="PANTHER" id="PTHR15410">
    <property type="entry name" value="HIRA-INTERACTING PROTEIN 3"/>
    <property type="match status" value="1"/>
</dbReference>
<evidence type="ECO:0008006" key="4">
    <source>
        <dbReference type="Google" id="ProtNLM"/>
    </source>
</evidence>
<proteinExistence type="predicted"/>
<keyword evidence="3" id="KW-1185">Reference proteome</keyword>
<dbReference type="RefSeq" id="XP_060293899.1">
    <property type="nucleotide sequence ID" value="XM_060443997.1"/>
</dbReference>
<feature type="compositionally biased region" description="Acidic residues" evidence="1">
    <location>
        <begin position="172"/>
        <end position="184"/>
    </location>
</feature>
<evidence type="ECO:0000313" key="3">
    <source>
        <dbReference type="Proteomes" id="UP001172101"/>
    </source>
</evidence>
<protein>
    <recommendedName>
        <fullName evidence="4">Transcriptional regulator</fullName>
    </recommendedName>
</protein>
<feature type="compositionally biased region" description="Basic residues" evidence="1">
    <location>
        <begin position="85"/>
        <end position="107"/>
    </location>
</feature>
<evidence type="ECO:0000256" key="1">
    <source>
        <dbReference type="SAM" id="MobiDB-lite"/>
    </source>
</evidence>
<feature type="compositionally biased region" description="Basic and acidic residues" evidence="1">
    <location>
        <begin position="339"/>
        <end position="348"/>
    </location>
</feature>
<dbReference type="GO" id="GO:0005634">
    <property type="term" value="C:nucleus"/>
    <property type="evidence" value="ECO:0007669"/>
    <property type="project" value="TreeGrafter"/>
</dbReference>
<dbReference type="GeneID" id="85327267"/>
<dbReference type="Proteomes" id="UP001172101">
    <property type="component" value="Unassembled WGS sequence"/>
</dbReference>
<feature type="compositionally biased region" description="Basic residues" evidence="1">
    <location>
        <begin position="317"/>
        <end position="326"/>
    </location>
</feature>
<evidence type="ECO:0000313" key="2">
    <source>
        <dbReference type="EMBL" id="KAK0712576.1"/>
    </source>
</evidence>
<feature type="region of interest" description="Disordered" evidence="1">
    <location>
        <begin position="70"/>
        <end position="236"/>
    </location>
</feature>
<sequence>MPPKKVTDKALAAELERSVRHIYSTDRDNLTVNYTRQFVEKKLNLKDGFLKEGDWKAKSKEMITAALSEVSNVTGASDSEEPPTKKSKPATPKKKQARKASIKKVKKPPNPSPDEDTSELSEIPEEPQERKYKPTRSILDLEESSKLSDEPQERKSKAKSGPARADESASMEYDDESELSEINDEPPKRQYKSKAESKRASDDVSDSSIEPAARGERKAKSSAKAPAELSPDEAQIKQLQSQLVKCGLRKVWGFELKQYGDDSRAKIKHLKNMLTDVGMTGRFSESRAREIKEQRELLAEIAEVKEGDKSWGVGSRPSRRRAAAKKSFKESTNDEDADAKESGRDKEGGGAASGGDDNDDDSDDDDEAQPKARARASARHRADLAFLGDESDSD</sequence>
<feature type="compositionally biased region" description="Acidic residues" evidence="1">
    <location>
        <begin position="113"/>
        <end position="126"/>
    </location>
</feature>
<name>A0AA40AB16_9PEZI</name>
<dbReference type="EMBL" id="JAUIRO010000005">
    <property type="protein sequence ID" value="KAK0712576.1"/>
    <property type="molecule type" value="Genomic_DNA"/>
</dbReference>
<feature type="compositionally biased region" description="Acidic residues" evidence="1">
    <location>
        <begin position="356"/>
        <end position="367"/>
    </location>
</feature>
<organism evidence="2 3">
    <name type="scientific">Lasiosphaeria miniovina</name>
    <dbReference type="NCBI Taxonomy" id="1954250"/>
    <lineage>
        <taxon>Eukaryota</taxon>
        <taxon>Fungi</taxon>
        <taxon>Dikarya</taxon>
        <taxon>Ascomycota</taxon>
        <taxon>Pezizomycotina</taxon>
        <taxon>Sordariomycetes</taxon>
        <taxon>Sordariomycetidae</taxon>
        <taxon>Sordariales</taxon>
        <taxon>Lasiosphaeriaceae</taxon>
        <taxon>Lasiosphaeria</taxon>
    </lineage>
</organism>
<accession>A0AA40AB16</accession>